<dbReference type="SUPFAM" id="SSF53756">
    <property type="entry name" value="UDP-Glycosyltransferase/glycogen phosphorylase"/>
    <property type="match status" value="1"/>
</dbReference>
<dbReference type="Pfam" id="PF13477">
    <property type="entry name" value="Glyco_trans_4_2"/>
    <property type="match status" value="1"/>
</dbReference>
<dbReference type="EMBL" id="JAOYOD010000001">
    <property type="protein sequence ID" value="MCV9388618.1"/>
    <property type="molecule type" value="Genomic_DNA"/>
</dbReference>
<evidence type="ECO:0000259" key="1">
    <source>
        <dbReference type="Pfam" id="PF00534"/>
    </source>
</evidence>
<keyword evidence="4" id="KW-1185">Reference proteome</keyword>
<name>A0ABT3CZI5_9BACT</name>
<feature type="domain" description="Glycosyl transferase family 1" evidence="1">
    <location>
        <begin position="178"/>
        <end position="344"/>
    </location>
</feature>
<dbReference type="PANTHER" id="PTHR12526">
    <property type="entry name" value="GLYCOSYLTRANSFERASE"/>
    <property type="match status" value="1"/>
</dbReference>
<reference evidence="3 4" key="1">
    <citation type="submission" date="2022-10" db="EMBL/GenBank/DDBJ databases">
        <title>Comparative genomics and taxonomic characterization of three novel marine species of genus Reichenbachiella exhibiting antioxidant and polysaccharide degradation activities.</title>
        <authorList>
            <person name="Muhammad N."/>
            <person name="Lee Y.-J."/>
            <person name="Ko J."/>
            <person name="Kim S.-G."/>
        </authorList>
    </citation>
    <scope>NUCLEOTIDE SEQUENCE [LARGE SCALE GENOMIC DNA]</scope>
    <source>
        <strain evidence="3 4">ABR2-5</strain>
    </source>
</reference>
<dbReference type="InterPro" id="IPR001296">
    <property type="entry name" value="Glyco_trans_1"/>
</dbReference>
<proteinExistence type="predicted"/>
<dbReference type="Proteomes" id="UP001300692">
    <property type="component" value="Unassembled WGS sequence"/>
</dbReference>
<evidence type="ECO:0000313" key="3">
    <source>
        <dbReference type="EMBL" id="MCV9388618.1"/>
    </source>
</evidence>
<dbReference type="CDD" id="cd03808">
    <property type="entry name" value="GT4_CapM-like"/>
    <property type="match status" value="1"/>
</dbReference>
<dbReference type="PANTHER" id="PTHR12526:SF638">
    <property type="entry name" value="SPORE COAT PROTEIN SA"/>
    <property type="match status" value="1"/>
</dbReference>
<organism evidence="3 4">
    <name type="scientific">Reichenbachiella ulvae</name>
    <dbReference type="NCBI Taxonomy" id="2980104"/>
    <lineage>
        <taxon>Bacteria</taxon>
        <taxon>Pseudomonadati</taxon>
        <taxon>Bacteroidota</taxon>
        <taxon>Cytophagia</taxon>
        <taxon>Cytophagales</taxon>
        <taxon>Reichenbachiellaceae</taxon>
        <taxon>Reichenbachiella</taxon>
    </lineage>
</organism>
<sequence>MRVVICINTSWNIFNFRSGLIKGLLAKGYQVIAVAPQDEYSDSLVQMGCEFRPVQMHQTGSNPFRDFHLFLDLRRIYADVKPDIIYQYTVKPNIYGSLAARSLGIPVVNNVSGLGTVFLNRGLTSRIAKLLYKLAFQKADLVFFQNKDDKADFLTQIKLPHLRTDLLPGSGIDLQSFQSKSEISNKPFRFLMIARLILDKGVEEYLLAARNLKREYPEVVFQLLGQLDEKHARGVAKKYLQEFIDDDTIEYLGTSDSVKQLIDESTCVVLPSYREGTPKTLLEAAAMSRPIVTTDVPGCREVVEDGRNGYLCRVMDWRDLARKMQKMIELPPEELMKLGKNGRQYVASKFDEQLIINKYLEVTANILE</sequence>
<evidence type="ECO:0000259" key="2">
    <source>
        <dbReference type="Pfam" id="PF13477"/>
    </source>
</evidence>
<evidence type="ECO:0000313" key="4">
    <source>
        <dbReference type="Proteomes" id="UP001300692"/>
    </source>
</evidence>
<dbReference type="Pfam" id="PF00534">
    <property type="entry name" value="Glycos_transf_1"/>
    <property type="match status" value="1"/>
</dbReference>
<gene>
    <name evidence="3" type="ORF">N7U62_18170</name>
</gene>
<dbReference type="InterPro" id="IPR028098">
    <property type="entry name" value="Glyco_trans_4-like_N"/>
</dbReference>
<feature type="domain" description="Glycosyltransferase subfamily 4-like N-terminal" evidence="2">
    <location>
        <begin position="15"/>
        <end position="146"/>
    </location>
</feature>
<comment type="caution">
    <text evidence="3">The sequence shown here is derived from an EMBL/GenBank/DDBJ whole genome shotgun (WGS) entry which is preliminary data.</text>
</comment>
<dbReference type="Gene3D" id="3.40.50.2000">
    <property type="entry name" value="Glycogen Phosphorylase B"/>
    <property type="match status" value="2"/>
</dbReference>
<accession>A0ABT3CZI5</accession>
<protein>
    <submittedName>
        <fullName evidence="3">Glycosyltransferase family 4 protein</fullName>
    </submittedName>
</protein>
<dbReference type="RefSeq" id="WP_264139501.1">
    <property type="nucleotide sequence ID" value="NZ_JAOYOD010000001.1"/>
</dbReference>